<dbReference type="GO" id="GO:0006355">
    <property type="term" value="P:regulation of DNA-templated transcription"/>
    <property type="evidence" value="ECO:0007669"/>
    <property type="project" value="InterPro"/>
</dbReference>
<dbReference type="InterPro" id="IPR011990">
    <property type="entry name" value="TPR-like_helical_dom_sf"/>
</dbReference>
<dbReference type="Pfam" id="PF13424">
    <property type="entry name" value="TPR_12"/>
    <property type="match status" value="1"/>
</dbReference>
<reference evidence="8 9" key="2">
    <citation type="submission" date="2020-03" db="EMBL/GenBank/DDBJ databases">
        <authorList>
            <person name="Ichikawa N."/>
            <person name="Kimura A."/>
            <person name="Kitahashi Y."/>
            <person name="Uohara A."/>
        </authorList>
    </citation>
    <scope>NUCLEOTIDE SEQUENCE [LARGE SCALE GENOMIC DNA]</scope>
    <source>
        <strain evidence="8 9">NBRC 108639</strain>
    </source>
</reference>
<dbReference type="PANTHER" id="PTHR35807">
    <property type="entry name" value="TRANSCRIPTIONAL REGULATOR REDD-RELATED"/>
    <property type="match status" value="1"/>
</dbReference>
<dbReference type="PANTHER" id="PTHR35807:SF1">
    <property type="entry name" value="TRANSCRIPTIONAL REGULATOR REDD"/>
    <property type="match status" value="1"/>
</dbReference>
<dbReference type="SMART" id="SM00028">
    <property type="entry name" value="TPR"/>
    <property type="match status" value="5"/>
</dbReference>
<dbReference type="InterPro" id="IPR027417">
    <property type="entry name" value="P-loop_NTPase"/>
</dbReference>
<feature type="DNA-binding region" description="OmpR/PhoB-type" evidence="6">
    <location>
        <begin position="8"/>
        <end position="110"/>
    </location>
</feature>
<dbReference type="GO" id="GO:0043531">
    <property type="term" value="F:ADP binding"/>
    <property type="evidence" value="ECO:0007669"/>
    <property type="project" value="InterPro"/>
</dbReference>
<reference evidence="8 9" key="1">
    <citation type="submission" date="2020-03" db="EMBL/GenBank/DDBJ databases">
        <title>Whole genome shotgun sequence of Phytohabitans houttuyneae NBRC 108639.</title>
        <authorList>
            <person name="Komaki H."/>
            <person name="Tamura T."/>
        </authorList>
    </citation>
    <scope>NUCLEOTIDE SEQUENCE [LARGE SCALE GENOMIC DNA]</scope>
    <source>
        <strain evidence="8 9">NBRC 108639</strain>
    </source>
</reference>
<keyword evidence="9" id="KW-1185">Reference proteome</keyword>
<dbReference type="InterPro" id="IPR051677">
    <property type="entry name" value="AfsR-DnrI-RedD_regulator"/>
</dbReference>
<dbReference type="InterPro" id="IPR036388">
    <property type="entry name" value="WH-like_DNA-bd_sf"/>
</dbReference>
<organism evidence="8 9">
    <name type="scientific">Phytohabitans houttuyneae</name>
    <dbReference type="NCBI Taxonomy" id="1076126"/>
    <lineage>
        <taxon>Bacteria</taxon>
        <taxon>Bacillati</taxon>
        <taxon>Actinomycetota</taxon>
        <taxon>Actinomycetes</taxon>
        <taxon>Micromonosporales</taxon>
        <taxon>Micromonosporaceae</taxon>
    </lineage>
</organism>
<evidence type="ECO:0000256" key="1">
    <source>
        <dbReference type="ARBA" id="ARBA00005820"/>
    </source>
</evidence>
<dbReference type="InterPro" id="IPR001867">
    <property type="entry name" value="OmpR/PhoB-type_DNA-bd"/>
</dbReference>
<name>A0A6V8KH03_9ACTN</name>
<dbReference type="SMART" id="SM00862">
    <property type="entry name" value="Trans_reg_C"/>
    <property type="match status" value="1"/>
</dbReference>
<dbReference type="InterPro" id="IPR005158">
    <property type="entry name" value="BTAD"/>
</dbReference>
<proteinExistence type="inferred from homology"/>
<comment type="similarity">
    <text evidence="1">Belongs to the AfsR/DnrI/RedD regulatory family.</text>
</comment>
<dbReference type="EMBL" id="BLPF01000003">
    <property type="protein sequence ID" value="GFJ84523.1"/>
    <property type="molecule type" value="Genomic_DNA"/>
</dbReference>
<dbReference type="Gene3D" id="3.40.50.300">
    <property type="entry name" value="P-loop containing nucleotide triphosphate hydrolases"/>
    <property type="match status" value="1"/>
</dbReference>
<evidence type="ECO:0000313" key="8">
    <source>
        <dbReference type="EMBL" id="GFJ84523.1"/>
    </source>
</evidence>
<evidence type="ECO:0000256" key="5">
    <source>
        <dbReference type="PROSITE-ProRule" id="PRU00339"/>
    </source>
</evidence>
<dbReference type="CDD" id="cd15831">
    <property type="entry name" value="BTAD"/>
    <property type="match status" value="1"/>
</dbReference>
<keyword evidence="2" id="KW-0805">Transcription regulation</keyword>
<dbReference type="Proteomes" id="UP000482800">
    <property type="component" value="Unassembled WGS sequence"/>
</dbReference>
<dbReference type="GO" id="GO:0003677">
    <property type="term" value="F:DNA binding"/>
    <property type="evidence" value="ECO:0007669"/>
    <property type="project" value="UniProtKB-UniRule"/>
</dbReference>
<dbReference type="SUPFAM" id="SSF46894">
    <property type="entry name" value="C-terminal effector domain of the bipartite response regulators"/>
    <property type="match status" value="1"/>
</dbReference>
<evidence type="ECO:0000256" key="4">
    <source>
        <dbReference type="ARBA" id="ARBA00023163"/>
    </source>
</evidence>
<dbReference type="PROSITE" id="PS50005">
    <property type="entry name" value="TPR"/>
    <property type="match status" value="1"/>
</dbReference>
<dbReference type="Pfam" id="PF03704">
    <property type="entry name" value="BTAD"/>
    <property type="match status" value="1"/>
</dbReference>
<dbReference type="Gene3D" id="1.10.10.10">
    <property type="entry name" value="Winged helix-like DNA-binding domain superfamily/Winged helix DNA-binding domain"/>
    <property type="match status" value="1"/>
</dbReference>
<evidence type="ECO:0000256" key="3">
    <source>
        <dbReference type="ARBA" id="ARBA00023125"/>
    </source>
</evidence>
<dbReference type="InterPro" id="IPR016032">
    <property type="entry name" value="Sig_transdc_resp-reg_C-effctor"/>
</dbReference>
<dbReference type="GO" id="GO:0000160">
    <property type="term" value="P:phosphorelay signal transduction system"/>
    <property type="evidence" value="ECO:0007669"/>
    <property type="project" value="InterPro"/>
</dbReference>
<dbReference type="AlphaFoldDB" id="A0A6V8KH03"/>
<dbReference type="SMART" id="SM01043">
    <property type="entry name" value="BTAD"/>
    <property type="match status" value="1"/>
</dbReference>
<feature type="repeat" description="TPR" evidence="5">
    <location>
        <begin position="848"/>
        <end position="881"/>
    </location>
</feature>
<keyword evidence="5" id="KW-0802">TPR repeat</keyword>
<gene>
    <name evidence="8" type="ORF">Phou_087030</name>
</gene>
<dbReference type="SUPFAM" id="SSF48452">
    <property type="entry name" value="TPR-like"/>
    <property type="match status" value="3"/>
</dbReference>
<evidence type="ECO:0000259" key="7">
    <source>
        <dbReference type="PROSITE" id="PS51755"/>
    </source>
</evidence>
<dbReference type="SUPFAM" id="SSF52540">
    <property type="entry name" value="P-loop containing nucleoside triphosphate hydrolases"/>
    <property type="match status" value="1"/>
</dbReference>
<sequence>MVDRLGRVEGPATGPVPLAFGLLGPFEMRVAGRDVPVRSPKHRVLLAALVLHAGRVVPVRDLAEAMWGARPPQNPRRATQLAVVRLRALLDEAGAAGAIVTSADGYLIDVAPADVDIERFRRALAEADGAADPAAEATALRAALSHWRGEPLADVPSDTLQQQTVPRLRELRLYAQERRFDADLRLGRHEAVIGELVQATAEHPLRERFWGQLMTALHGAGRRADALAAYHDARRHLAEELGIDPGEEMRKVHAAILGGFRSPATGAVLLPAVPRQLPPEVSAFTGRVREVAHLDTVLLGSAGPTTIAVVSGTAGVGKTSLALHWARRTADRFPDGQLWVNLRGYDHRPAMTPGQALTLFLRALGVPGEAIPPDVEGQTGLYRSLMDGRRVLVVVDNASAAEQVRPLLPGGPGNAVVVTSRNQLTGLVAVDGAHAVPLDLFTAAEGRELLARRLGAERVRAAPVAVREIVERCAGLPLALAIAAARAAQRPSLPLAAFAGQLRAARDSLDEFASADTATDVRAVFCCSYRTLSEPAARLFRLLGLHPGPDLAGGALASLAGVPPQVLRPALDELAAAHLVTEHVEGRWTLHDLLRAYAAELVHAHDGAGERNAALRRVLDHYVHTGHAAALLIEPLREPLPLPPPDQSVTVHPPVGREAALAWFGAEYTGLLAAIERSGRGGFDTHTWQLVWTLADFQQWRGLWPDRAASLQAALEATRRLDNRTEQARAHRGLGYAYTRLHRNDDARLHLRQALNHYTDLGDPVGQGRAHHGLSYVLERRGDPRAALWHAERALDLFPPDGNRAQRARALGTVGWCHGQLGDHRQSLRRNEEALVLLAGTGDRVAEAATWDSIGYAHHHLGDHKRAIDGYETALRLRRDLGHRYGEANTLDHLGDTYEALGDTEQARRAWRGALTVLEQLREPDADRVRAKLTRLGVPAPRG</sequence>
<protein>
    <submittedName>
        <fullName evidence="8">SARP family transcriptional regulator</fullName>
    </submittedName>
</protein>
<dbReference type="PROSITE" id="PS51755">
    <property type="entry name" value="OMPR_PHOB"/>
    <property type="match status" value="1"/>
</dbReference>
<dbReference type="InterPro" id="IPR019734">
    <property type="entry name" value="TPR_rpt"/>
</dbReference>
<keyword evidence="4" id="KW-0804">Transcription</keyword>
<evidence type="ECO:0000313" key="9">
    <source>
        <dbReference type="Proteomes" id="UP000482800"/>
    </source>
</evidence>
<comment type="caution">
    <text evidence="8">The sequence shown here is derived from an EMBL/GenBank/DDBJ whole genome shotgun (WGS) entry which is preliminary data.</text>
</comment>
<keyword evidence="3 6" id="KW-0238">DNA-binding</keyword>
<evidence type="ECO:0000256" key="2">
    <source>
        <dbReference type="ARBA" id="ARBA00023015"/>
    </source>
</evidence>
<feature type="domain" description="OmpR/PhoB-type" evidence="7">
    <location>
        <begin position="8"/>
        <end position="110"/>
    </location>
</feature>
<dbReference type="Pfam" id="PF00486">
    <property type="entry name" value="Trans_reg_C"/>
    <property type="match status" value="1"/>
</dbReference>
<dbReference type="Gene3D" id="1.25.40.10">
    <property type="entry name" value="Tetratricopeptide repeat domain"/>
    <property type="match status" value="2"/>
</dbReference>
<accession>A0A6V8KH03</accession>
<dbReference type="PRINTS" id="PR00364">
    <property type="entry name" value="DISEASERSIST"/>
</dbReference>
<evidence type="ECO:0000256" key="6">
    <source>
        <dbReference type="PROSITE-ProRule" id="PRU01091"/>
    </source>
</evidence>